<dbReference type="STRING" id="260086.SAMN05216207_1005238"/>
<accession>A0A1I4V8R1</accession>
<dbReference type="Proteomes" id="UP000199614">
    <property type="component" value="Unassembled WGS sequence"/>
</dbReference>
<dbReference type="OrthoDB" id="166978at2"/>
<feature type="region of interest" description="Disordered" evidence="1">
    <location>
        <begin position="45"/>
        <end position="64"/>
    </location>
</feature>
<evidence type="ECO:0000256" key="1">
    <source>
        <dbReference type="SAM" id="MobiDB-lite"/>
    </source>
</evidence>
<keyword evidence="4" id="KW-1185">Reference proteome</keyword>
<evidence type="ECO:0000313" key="3">
    <source>
        <dbReference type="EMBL" id="SFM97551.1"/>
    </source>
</evidence>
<evidence type="ECO:0000256" key="2">
    <source>
        <dbReference type="SAM" id="Phobius"/>
    </source>
</evidence>
<sequence>MSRDPYERYYAERGAEGRRSAGWPWVPLAGVVVLVTGSILLASGVDGGPPPRPEAAPLTPPEAAAPVVPAETPARTLPTVQAVPTRSTPATSVQRPRSTVRTGTYAVGTDIEPGRWATPGRAATRVAPCSWERSRDGSGVAASALAHGRFQGPASIGLNPGEFVEFAGGCTWTRVTGS</sequence>
<name>A0A1I4V8R1_PSUAM</name>
<dbReference type="EMBL" id="FOUY01000005">
    <property type="protein sequence ID" value="SFM97551.1"/>
    <property type="molecule type" value="Genomic_DNA"/>
</dbReference>
<organism evidence="3 4">
    <name type="scientific">Pseudonocardia ammonioxydans</name>
    <dbReference type="NCBI Taxonomy" id="260086"/>
    <lineage>
        <taxon>Bacteria</taxon>
        <taxon>Bacillati</taxon>
        <taxon>Actinomycetota</taxon>
        <taxon>Actinomycetes</taxon>
        <taxon>Pseudonocardiales</taxon>
        <taxon>Pseudonocardiaceae</taxon>
        <taxon>Pseudonocardia</taxon>
    </lineage>
</organism>
<proteinExistence type="predicted"/>
<reference evidence="3 4" key="1">
    <citation type="submission" date="2016-10" db="EMBL/GenBank/DDBJ databases">
        <authorList>
            <person name="de Groot N.N."/>
        </authorList>
    </citation>
    <scope>NUCLEOTIDE SEQUENCE [LARGE SCALE GENOMIC DNA]</scope>
    <source>
        <strain evidence="3 4">CGMCC 4.1877</strain>
    </source>
</reference>
<feature type="transmembrane region" description="Helical" evidence="2">
    <location>
        <begin position="21"/>
        <end position="42"/>
    </location>
</feature>
<feature type="region of interest" description="Disordered" evidence="1">
    <location>
        <begin position="81"/>
        <end position="100"/>
    </location>
</feature>
<gene>
    <name evidence="3" type="ORF">SAMN05216207_1005238</name>
</gene>
<keyword evidence="2" id="KW-0472">Membrane</keyword>
<keyword evidence="2" id="KW-0812">Transmembrane</keyword>
<dbReference type="AlphaFoldDB" id="A0A1I4V8R1"/>
<keyword evidence="2" id="KW-1133">Transmembrane helix</keyword>
<protein>
    <submittedName>
        <fullName evidence="3">Uncharacterized protein</fullName>
    </submittedName>
</protein>
<dbReference type="RefSeq" id="WP_093339300.1">
    <property type="nucleotide sequence ID" value="NZ_FOUY01000005.1"/>
</dbReference>
<evidence type="ECO:0000313" key="4">
    <source>
        <dbReference type="Proteomes" id="UP000199614"/>
    </source>
</evidence>
<feature type="compositionally biased region" description="Pro residues" evidence="1">
    <location>
        <begin position="48"/>
        <end position="60"/>
    </location>
</feature>